<dbReference type="AlphaFoldDB" id="A0A1H9G176"/>
<gene>
    <name evidence="2" type="ORF">SAMN05216522_10334</name>
</gene>
<keyword evidence="1" id="KW-1133">Transmembrane helix</keyword>
<evidence type="ECO:0000313" key="3">
    <source>
        <dbReference type="Proteomes" id="UP000242515"/>
    </source>
</evidence>
<feature type="transmembrane region" description="Helical" evidence="1">
    <location>
        <begin position="20"/>
        <end position="41"/>
    </location>
</feature>
<dbReference type="EMBL" id="FOGC01000003">
    <property type="protein sequence ID" value="SEQ43854.1"/>
    <property type="molecule type" value="Genomic_DNA"/>
</dbReference>
<keyword evidence="1" id="KW-0812">Transmembrane</keyword>
<evidence type="ECO:0000256" key="1">
    <source>
        <dbReference type="SAM" id="Phobius"/>
    </source>
</evidence>
<dbReference type="OrthoDB" id="6540431at2"/>
<organism evidence="2 3">
    <name type="scientific">Rosenbergiella nectarea</name>
    <dbReference type="NCBI Taxonomy" id="988801"/>
    <lineage>
        <taxon>Bacteria</taxon>
        <taxon>Pseudomonadati</taxon>
        <taxon>Pseudomonadota</taxon>
        <taxon>Gammaproteobacteria</taxon>
        <taxon>Enterobacterales</taxon>
        <taxon>Erwiniaceae</taxon>
        <taxon>Rosenbergiella</taxon>
    </lineage>
</organism>
<protein>
    <submittedName>
        <fullName evidence="2">Phage shock protein D</fullName>
    </submittedName>
</protein>
<keyword evidence="3" id="KW-1185">Reference proteome</keyword>
<name>A0A1H9G176_9GAMM</name>
<dbReference type="InterPro" id="IPR014321">
    <property type="entry name" value="Phageshock_PspD"/>
</dbReference>
<keyword evidence="1" id="KW-0472">Membrane</keyword>
<accession>A0A1H9G176</accession>
<dbReference type="Pfam" id="PF09584">
    <property type="entry name" value="Phageshock_PspD"/>
    <property type="match status" value="1"/>
</dbReference>
<sequence length="82" mass="9060">MNKQWKDSAKRQVKPALKSVGKFVLINAVTFGPAGVAGWAVKSVSKKPVRLFLGMVLEPILSKVMKKISAKLLKEQHEKTSK</sequence>
<dbReference type="STRING" id="988801.SAMN05216522_10334"/>
<dbReference type="NCBIfam" id="TIGR02979">
    <property type="entry name" value="phageshock_pspD"/>
    <property type="match status" value="1"/>
</dbReference>
<proteinExistence type="predicted"/>
<dbReference type="Proteomes" id="UP000242515">
    <property type="component" value="Unassembled WGS sequence"/>
</dbReference>
<dbReference type="NCBIfam" id="NF007795">
    <property type="entry name" value="PRK10497.1"/>
    <property type="match status" value="1"/>
</dbReference>
<evidence type="ECO:0000313" key="2">
    <source>
        <dbReference type="EMBL" id="SEQ43854.1"/>
    </source>
</evidence>
<reference evidence="3" key="1">
    <citation type="submission" date="2016-10" db="EMBL/GenBank/DDBJ databases">
        <authorList>
            <person name="Varghese N."/>
            <person name="Submissions S."/>
        </authorList>
    </citation>
    <scope>NUCLEOTIDE SEQUENCE [LARGE SCALE GENOMIC DNA]</scope>
    <source>
        <strain evidence="3">8N4</strain>
    </source>
</reference>